<dbReference type="NCBIfam" id="TIGR01826">
    <property type="entry name" value="CofD_related"/>
    <property type="match status" value="1"/>
</dbReference>
<dbReference type="PANTHER" id="PTHR30135:SF3">
    <property type="entry name" value="GLUCONEOGENESIS FACTOR-RELATED"/>
    <property type="match status" value="1"/>
</dbReference>
<dbReference type="CDD" id="cd07187">
    <property type="entry name" value="YvcK_like"/>
    <property type="match status" value="1"/>
</dbReference>
<dbReference type="AlphaFoldDB" id="A0A2M8AKL1"/>
<name>A0A2M8AKL1_9BACT</name>
<dbReference type="GO" id="GO:0043743">
    <property type="term" value="F:LPPG:FO 2-phospho-L-lactate transferase activity"/>
    <property type="evidence" value="ECO:0007669"/>
    <property type="project" value="InterPro"/>
</dbReference>
<evidence type="ECO:0000313" key="2">
    <source>
        <dbReference type="EMBL" id="PJB18269.1"/>
    </source>
</evidence>
<dbReference type="PANTHER" id="PTHR30135">
    <property type="entry name" value="UNCHARACTERIZED PROTEIN YVCK-RELATED"/>
    <property type="match status" value="1"/>
</dbReference>
<feature type="non-terminal residue" evidence="2">
    <location>
        <position position="218"/>
    </location>
</feature>
<organism evidence="2 3">
    <name type="scientific">Candidatus Falkowbacteria bacterium CG_4_9_14_3_um_filter_38_19</name>
    <dbReference type="NCBI Taxonomy" id="1974559"/>
    <lineage>
        <taxon>Bacteria</taxon>
        <taxon>Candidatus Falkowiibacteriota</taxon>
    </lineage>
</organism>
<keyword evidence="1" id="KW-0963">Cytoplasm</keyword>
<sequence length="218" mass="23949">MKNLEIRNKIKGKKIVCLGGGTGTSVVLFGLKKYPIDITAIVSMADSGGSNRVIRDEFGLLPTSDIRQCLVALSEEKSESDSLLRKLFMYRFSRGRGTKGMTFGNLFLAALADIFGSQEEAIEKTSQVLKIKGRVLPVTFTDSNLVAFYENGKKVVCEHFIDEPRHDGRLKIKRAYLKPKSKANPEAVKALLEADLIVIGPGDLYTSLVVNLLVKGIV</sequence>
<accession>A0A2M8AKL1</accession>
<dbReference type="Proteomes" id="UP000230611">
    <property type="component" value="Unassembled WGS sequence"/>
</dbReference>
<reference evidence="3" key="1">
    <citation type="submission" date="2017-09" db="EMBL/GenBank/DDBJ databases">
        <title>Depth-based differentiation of microbial function through sediment-hosted aquifers and enrichment of novel symbionts in the deep terrestrial subsurface.</title>
        <authorList>
            <person name="Probst A.J."/>
            <person name="Ladd B."/>
            <person name="Jarett J.K."/>
            <person name="Geller-Mcgrath D.E."/>
            <person name="Sieber C.M.K."/>
            <person name="Emerson J.B."/>
            <person name="Anantharaman K."/>
            <person name="Thomas B.C."/>
            <person name="Malmstrom R."/>
            <person name="Stieglmeier M."/>
            <person name="Klingl A."/>
            <person name="Woyke T."/>
            <person name="Ryan C.M."/>
            <person name="Banfield J.F."/>
        </authorList>
    </citation>
    <scope>NUCLEOTIDE SEQUENCE [LARGE SCALE GENOMIC DNA]</scope>
</reference>
<evidence type="ECO:0000313" key="3">
    <source>
        <dbReference type="Proteomes" id="UP000230611"/>
    </source>
</evidence>
<dbReference type="EMBL" id="PFUO01000008">
    <property type="protein sequence ID" value="PJB18269.1"/>
    <property type="molecule type" value="Genomic_DNA"/>
</dbReference>
<comment type="caution">
    <text evidence="2">The sequence shown here is derived from an EMBL/GenBank/DDBJ whole genome shotgun (WGS) entry which is preliminary data.</text>
</comment>
<dbReference type="InterPro" id="IPR002882">
    <property type="entry name" value="CofD"/>
</dbReference>
<gene>
    <name evidence="2" type="ORF">CO116_00145</name>
</gene>
<dbReference type="InterPro" id="IPR010119">
    <property type="entry name" value="Gluconeogen_factor"/>
</dbReference>
<proteinExistence type="predicted"/>
<dbReference type="SUPFAM" id="SSF142338">
    <property type="entry name" value="CofD-like"/>
    <property type="match status" value="1"/>
</dbReference>
<dbReference type="Pfam" id="PF01933">
    <property type="entry name" value="CofD"/>
    <property type="match status" value="1"/>
</dbReference>
<dbReference type="InterPro" id="IPR038136">
    <property type="entry name" value="CofD-like_dom_sf"/>
</dbReference>
<evidence type="ECO:0000256" key="1">
    <source>
        <dbReference type="ARBA" id="ARBA00022490"/>
    </source>
</evidence>
<dbReference type="Gene3D" id="3.40.50.10680">
    <property type="entry name" value="CofD-like domains"/>
    <property type="match status" value="1"/>
</dbReference>
<evidence type="ECO:0008006" key="4">
    <source>
        <dbReference type="Google" id="ProtNLM"/>
    </source>
</evidence>
<protein>
    <recommendedName>
        <fullName evidence="4">YvcK family protein</fullName>
    </recommendedName>
</protein>